<dbReference type="Proteomes" id="UP000594774">
    <property type="component" value="Chromosome"/>
</dbReference>
<organism evidence="1 3">
    <name type="scientific">Corynebacterium amycolatum</name>
    <dbReference type="NCBI Taxonomy" id="43765"/>
    <lineage>
        <taxon>Bacteria</taxon>
        <taxon>Bacillati</taxon>
        <taxon>Actinomycetota</taxon>
        <taxon>Actinomycetes</taxon>
        <taxon>Mycobacteriales</taxon>
        <taxon>Corynebacteriaceae</taxon>
        <taxon>Corynebacterium</taxon>
    </lineage>
</organism>
<dbReference type="CDD" id="cd17040">
    <property type="entry name" value="Ubl_MoaD_like"/>
    <property type="match status" value="1"/>
</dbReference>
<proteinExistence type="predicted"/>
<accession>A0AB37G8Z2</accession>
<dbReference type="Proteomes" id="UP000595198">
    <property type="component" value="Chromosome"/>
</dbReference>
<dbReference type="InterPro" id="IPR012675">
    <property type="entry name" value="Beta-grasp_dom_sf"/>
</dbReference>
<evidence type="ECO:0000313" key="4">
    <source>
        <dbReference type="Proteomes" id="UP000595198"/>
    </source>
</evidence>
<dbReference type="Pfam" id="PF02597">
    <property type="entry name" value="ThiS"/>
    <property type="match status" value="1"/>
</dbReference>
<dbReference type="InterPro" id="IPR003749">
    <property type="entry name" value="ThiS/MoaD-like"/>
</dbReference>
<dbReference type="EMBL" id="CP065628">
    <property type="protein sequence ID" value="QPR30634.1"/>
    <property type="molecule type" value="Genomic_DNA"/>
</dbReference>
<evidence type="ECO:0000313" key="2">
    <source>
        <dbReference type="EMBL" id="QQB82469.1"/>
    </source>
</evidence>
<name>A0AB37G8Z2_CORAY</name>
<reference evidence="3 4" key="1">
    <citation type="submission" date="2020-12" db="EMBL/GenBank/DDBJ databases">
        <title>FDA dAtabase for Regulatory Grade micrObial Sequences (FDA-ARGOS): Supporting development and validation of Infectious Disease Dx tests.</title>
        <authorList>
            <person name="Sproer C."/>
            <person name="Gronow S."/>
            <person name="Severitt S."/>
            <person name="Schroder I."/>
            <person name="Tallon L."/>
            <person name="Sadzewicz L."/>
            <person name="Zhao X."/>
            <person name="Boylan J."/>
            <person name="Ott S."/>
            <person name="Bowen H."/>
            <person name="Vavikolanu K."/>
            <person name="Mehta A."/>
            <person name="Aluvathingal J."/>
            <person name="Nadendla S."/>
            <person name="Lowell S."/>
            <person name="Myers T."/>
            <person name="Yan Y."/>
            <person name="Sichtig H."/>
        </authorList>
    </citation>
    <scope>NUCLEOTIDE SEQUENCE [LARGE SCALE GENOMIC DNA]</scope>
    <source>
        <strain evidence="1 3">FDAARGOS_938</strain>
        <strain evidence="2 4">FDAARGOS_991</strain>
    </source>
</reference>
<dbReference type="InterPro" id="IPR016155">
    <property type="entry name" value="Mopterin_synth/thiamin_S_b"/>
</dbReference>
<sequence length="86" mass="8891">MIQVRLYAAAMAAVGKESVQLEGNYATVADVIAELAQRFPGTTDSGLTLSQVAEQCSFLADGKRIDTSASVSGIETLDVLPPFAGG</sequence>
<protein>
    <submittedName>
        <fullName evidence="1">MoaD/ThiS family protein</fullName>
    </submittedName>
</protein>
<dbReference type="AlphaFoldDB" id="A0AB37G8Z2"/>
<dbReference type="SUPFAM" id="SSF54285">
    <property type="entry name" value="MoaD/ThiS"/>
    <property type="match status" value="1"/>
</dbReference>
<dbReference type="RefSeq" id="WP_070628902.1">
    <property type="nucleotide sequence ID" value="NZ_CP065628.1"/>
</dbReference>
<keyword evidence="4" id="KW-1185">Reference proteome</keyword>
<gene>
    <name evidence="1" type="ORF">I6G95_10665</name>
    <name evidence="2" type="ORF">I6H48_11225</name>
</gene>
<dbReference type="EMBL" id="CP066023">
    <property type="protein sequence ID" value="QQB82469.1"/>
    <property type="molecule type" value="Genomic_DNA"/>
</dbReference>
<evidence type="ECO:0000313" key="3">
    <source>
        <dbReference type="Proteomes" id="UP000594774"/>
    </source>
</evidence>
<evidence type="ECO:0000313" key="1">
    <source>
        <dbReference type="EMBL" id="QPR30634.1"/>
    </source>
</evidence>
<dbReference type="Gene3D" id="3.10.20.30">
    <property type="match status" value="1"/>
</dbReference>